<comment type="similarity">
    <text evidence="8">Belongs to the Bfd family.</text>
</comment>
<dbReference type="Pfam" id="PF04324">
    <property type="entry name" value="Fer2_BFD"/>
    <property type="match status" value="1"/>
</dbReference>
<dbReference type="CDD" id="cd19945">
    <property type="entry name" value="Fer2_BFD"/>
    <property type="match status" value="1"/>
</dbReference>
<keyword evidence="1" id="KW-0813">Transport</keyword>
<dbReference type="GO" id="GO:0046872">
    <property type="term" value="F:metal ion binding"/>
    <property type="evidence" value="ECO:0007669"/>
    <property type="project" value="UniProtKB-KW"/>
</dbReference>
<dbReference type="STRING" id="1123014.SAMN02745746_03148"/>
<dbReference type="Proteomes" id="UP000192920">
    <property type="component" value="Unassembled WGS sequence"/>
</dbReference>
<accession>A0A1Y6C8W3</accession>
<evidence type="ECO:0000256" key="2">
    <source>
        <dbReference type="ARBA" id="ARBA00022714"/>
    </source>
</evidence>
<feature type="domain" description="BFD-like [2Fe-2S]-binding" evidence="9">
    <location>
        <begin position="2"/>
        <end position="50"/>
    </location>
</feature>
<evidence type="ECO:0000256" key="5">
    <source>
        <dbReference type="ARBA" id="ARBA00023004"/>
    </source>
</evidence>
<dbReference type="EMBL" id="FXAG01000019">
    <property type="protein sequence ID" value="SMF42093.1"/>
    <property type="molecule type" value="Genomic_DNA"/>
</dbReference>
<evidence type="ECO:0000256" key="3">
    <source>
        <dbReference type="ARBA" id="ARBA00022723"/>
    </source>
</evidence>
<dbReference type="RefSeq" id="WP_085277264.1">
    <property type="nucleotide sequence ID" value="NZ_FXAG01000019.1"/>
</dbReference>
<proteinExistence type="inferred from homology"/>
<evidence type="ECO:0000256" key="6">
    <source>
        <dbReference type="ARBA" id="ARBA00023014"/>
    </source>
</evidence>
<dbReference type="InterPro" id="IPR052371">
    <property type="entry name" value="BFD-associated_ferredoxin"/>
</dbReference>
<evidence type="ECO:0000256" key="4">
    <source>
        <dbReference type="ARBA" id="ARBA00022982"/>
    </source>
</evidence>
<reference evidence="11" key="1">
    <citation type="submission" date="2017-04" db="EMBL/GenBank/DDBJ databases">
        <authorList>
            <person name="Varghese N."/>
            <person name="Submissions S."/>
        </authorList>
    </citation>
    <scope>NUCLEOTIDE SEQUENCE [LARGE SCALE GENOMIC DNA]</scope>
    <source>
        <strain evidence="11">DSM 22618</strain>
    </source>
</reference>
<evidence type="ECO:0000259" key="9">
    <source>
        <dbReference type="Pfam" id="PF04324"/>
    </source>
</evidence>
<sequence length="68" mass="7364">MYVCLCHGVTDTQIRDAVMDGATRLRDVAQQLGVATDCGRCASCAHQLIKDTLTELTAEAHSPFREVA</sequence>
<evidence type="ECO:0000313" key="10">
    <source>
        <dbReference type="EMBL" id="SMF42093.1"/>
    </source>
</evidence>
<evidence type="ECO:0000256" key="1">
    <source>
        <dbReference type="ARBA" id="ARBA00022448"/>
    </source>
</evidence>
<name>A0A1Y6C8W3_9NEIS</name>
<keyword evidence="5" id="KW-0408">Iron</keyword>
<dbReference type="Gene3D" id="1.10.10.1100">
    <property type="entry name" value="BFD-like [2Fe-2S]-binding domain"/>
    <property type="match status" value="1"/>
</dbReference>
<evidence type="ECO:0000256" key="8">
    <source>
        <dbReference type="ARBA" id="ARBA00046332"/>
    </source>
</evidence>
<protein>
    <recommendedName>
        <fullName evidence="7">Bacterioferritin-associated ferredoxin</fullName>
    </recommendedName>
</protein>
<dbReference type="InterPro" id="IPR007419">
    <property type="entry name" value="BFD-like_2Fe2S-bd_dom"/>
</dbReference>
<dbReference type="GO" id="GO:0051537">
    <property type="term" value="F:2 iron, 2 sulfur cluster binding"/>
    <property type="evidence" value="ECO:0007669"/>
    <property type="project" value="UniProtKB-KW"/>
</dbReference>
<keyword evidence="6" id="KW-0411">Iron-sulfur</keyword>
<dbReference type="AlphaFoldDB" id="A0A1Y6C8W3"/>
<gene>
    <name evidence="10" type="ORF">SAMN02745746_03148</name>
</gene>
<evidence type="ECO:0000313" key="11">
    <source>
        <dbReference type="Proteomes" id="UP000192920"/>
    </source>
</evidence>
<evidence type="ECO:0000256" key="7">
    <source>
        <dbReference type="ARBA" id="ARBA00039386"/>
    </source>
</evidence>
<keyword evidence="4" id="KW-0249">Electron transport</keyword>
<keyword evidence="11" id="KW-1185">Reference proteome</keyword>
<organism evidence="10 11">
    <name type="scientific">Pseudogulbenkiania subflava DSM 22618</name>
    <dbReference type="NCBI Taxonomy" id="1123014"/>
    <lineage>
        <taxon>Bacteria</taxon>
        <taxon>Pseudomonadati</taxon>
        <taxon>Pseudomonadota</taxon>
        <taxon>Betaproteobacteria</taxon>
        <taxon>Neisseriales</taxon>
        <taxon>Chromobacteriaceae</taxon>
        <taxon>Pseudogulbenkiania</taxon>
    </lineage>
</organism>
<dbReference type="InterPro" id="IPR041854">
    <property type="entry name" value="BFD-like_2Fe2S-bd_dom_sf"/>
</dbReference>
<keyword evidence="2" id="KW-0001">2Fe-2S</keyword>
<dbReference type="PANTHER" id="PTHR37424:SF1">
    <property type="entry name" value="BACTERIOFERRITIN-ASSOCIATED FERREDOXIN"/>
    <property type="match status" value="1"/>
</dbReference>
<keyword evidence="3" id="KW-0479">Metal-binding</keyword>
<dbReference type="PANTHER" id="PTHR37424">
    <property type="entry name" value="BACTERIOFERRITIN-ASSOCIATED FERREDOXIN"/>
    <property type="match status" value="1"/>
</dbReference>